<feature type="signal peptide" evidence="1">
    <location>
        <begin position="1"/>
        <end position="21"/>
    </location>
</feature>
<evidence type="ECO:0008006" key="4">
    <source>
        <dbReference type="Google" id="ProtNLM"/>
    </source>
</evidence>
<dbReference type="InterPro" id="IPR024079">
    <property type="entry name" value="MetalloPept_cat_dom_sf"/>
</dbReference>
<dbReference type="EMBL" id="CP036432">
    <property type="protein sequence ID" value="QDV83312.1"/>
    <property type="molecule type" value="Genomic_DNA"/>
</dbReference>
<dbReference type="Gene3D" id="3.40.390.10">
    <property type="entry name" value="Collagenase (Catalytic Domain)"/>
    <property type="match status" value="1"/>
</dbReference>
<dbReference type="PROSITE" id="PS51257">
    <property type="entry name" value="PROKAR_LIPOPROTEIN"/>
    <property type="match status" value="1"/>
</dbReference>
<dbReference type="Proteomes" id="UP000318081">
    <property type="component" value="Chromosome"/>
</dbReference>
<evidence type="ECO:0000313" key="2">
    <source>
        <dbReference type="EMBL" id="QDV83312.1"/>
    </source>
</evidence>
<name>A0ABX5XNQ5_9BACT</name>
<dbReference type="SUPFAM" id="SSF55486">
    <property type="entry name" value="Metalloproteases ('zincins'), catalytic domain"/>
    <property type="match status" value="1"/>
</dbReference>
<evidence type="ECO:0000256" key="1">
    <source>
        <dbReference type="SAM" id="SignalP"/>
    </source>
</evidence>
<keyword evidence="1" id="KW-0732">Signal</keyword>
<reference evidence="2 3" key="1">
    <citation type="submission" date="2019-02" db="EMBL/GenBank/DDBJ databases">
        <title>Deep-cultivation of Planctomycetes and their phenomic and genomic characterization uncovers novel biology.</title>
        <authorList>
            <person name="Wiegand S."/>
            <person name="Jogler M."/>
            <person name="Boedeker C."/>
            <person name="Pinto D."/>
            <person name="Vollmers J."/>
            <person name="Rivas-Marin E."/>
            <person name="Kohn T."/>
            <person name="Peeters S.H."/>
            <person name="Heuer A."/>
            <person name="Rast P."/>
            <person name="Oberbeckmann S."/>
            <person name="Bunk B."/>
            <person name="Jeske O."/>
            <person name="Meyerdierks A."/>
            <person name="Storesund J.E."/>
            <person name="Kallscheuer N."/>
            <person name="Luecker S."/>
            <person name="Lage O.M."/>
            <person name="Pohl T."/>
            <person name="Merkel B.J."/>
            <person name="Hornburger P."/>
            <person name="Mueller R.-W."/>
            <person name="Bruemmer F."/>
            <person name="Labrenz M."/>
            <person name="Spormann A.M."/>
            <person name="Op den Camp H."/>
            <person name="Overmann J."/>
            <person name="Amann R."/>
            <person name="Jetten M.S.M."/>
            <person name="Mascher T."/>
            <person name="Medema M.H."/>
            <person name="Devos D.P."/>
            <person name="Kaster A.-K."/>
            <person name="Ovreas L."/>
            <person name="Rohde M."/>
            <person name="Galperin M.Y."/>
            <person name="Jogler C."/>
        </authorList>
    </citation>
    <scope>NUCLEOTIDE SEQUENCE [LARGE SCALE GENOMIC DNA]</scope>
    <source>
        <strain evidence="2 3">TBK1r</strain>
    </source>
</reference>
<gene>
    <name evidence="2" type="ORF">TBK1r_22490</name>
</gene>
<evidence type="ECO:0000313" key="3">
    <source>
        <dbReference type="Proteomes" id="UP000318081"/>
    </source>
</evidence>
<accession>A0ABX5XNQ5</accession>
<sequence>MAFLCRLVAWAFAGSSCFVCLQQLPAHEPFQMIDVPDTEGSLLVTGTGNRTGSTFQIRYRFEGFYLFSQPVLTLAEQPDSQLSSDEIHDLADYTYLFPKFTTLSVDGRLHGVHSHEGGTPGADSFSELMNEFSVSDSYQLPVLPKRTPVVAPLYQGHGPGITIADRSRVGRGTTLHFDATSTRWMVATAKRNALLAKAMHGDDTPPPKSLFWRADERISKHFNDGVYTSTTVEDLPIGYSVNLGGSSILSLPTTRLSRITATGYGINLSIVDGRAIQADAFNGIDQLKYQGVRTLTAETDNDLNTIIDGDSAYSIRLDYRIGIPLGDVILRPKEQDEEQFLPDPGWDLPRRYTVELKDIAPSDVDAIRVRLKQVSRHVGIATNAGNHVRGVERGSCRDCGQPVSMTPHSVSCEVAGQHLSRQYDGYDRCPIDTLPDVLFRLEGDNEKDWDLEDPIDGTGLQYKIGHVLICENVDRNEFEVNVRILDGAASAQLSVEAKINGVWIPGIAEGVSANSTGDYLMLPIDTNGNGIGDSWAGDGLANDSDNEGSLRSAVQGDGLTNFEEYRSVFSRGMFYSTRLNPHHREVFVHDYSLGFASQLNSVKSWYEKQNLSLIQLKDFETRDERVNWQDSRFKRGDQYAIIVMDSTDPLLASVSSDTGTDWSRVGGQATLGERICPQANTAIIGAARNDAERFARQHSMNEDVSRTLAHEIGHVMGCKHHGEGDYWDEVDGQRVLVAVQGGNHSGDAGCFMRYQQADKFRIPDSVAGVLADYPEDLHKRDHFCEGRRGTGINGGGWCGDATNGRCLHQIRLRSS</sequence>
<feature type="chain" id="PRO_5046208322" description="Peptidase M12B domain-containing protein" evidence="1">
    <location>
        <begin position="22"/>
        <end position="815"/>
    </location>
</feature>
<protein>
    <recommendedName>
        <fullName evidence="4">Peptidase M12B domain-containing protein</fullName>
    </recommendedName>
</protein>
<organism evidence="2 3">
    <name type="scientific">Stieleria magnilauensis</name>
    <dbReference type="NCBI Taxonomy" id="2527963"/>
    <lineage>
        <taxon>Bacteria</taxon>
        <taxon>Pseudomonadati</taxon>
        <taxon>Planctomycetota</taxon>
        <taxon>Planctomycetia</taxon>
        <taxon>Pirellulales</taxon>
        <taxon>Pirellulaceae</taxon>
        <taxon>Stieleria</taxon>
    </lineage>
</organism>
<keyword evidence="3" id="KW-1185">Reference proteome</keyword>
<proteinExistence type="predicted"/>